<keyword evidence="10" id="KW-1185">Reference proteome</keyword>
<accession>A0A939C6A3</accession>
<sequence>MPPLTLPLTVRTPTGDTHLVVHAPGPVPFDDVRAALLRTAGLPDDAVVHHGLGPVPGAAVLGRPPLLAGLVLSTLPGTTVPVDGPVILACVAGPDAGAFVALDTDPVVVGRHTRGGLDLADPELSRRHLRIERHGTGWRVVDLGSANGVEVGGAHPDEAADGTTGDGARTGLTSAHPVAAASGSLIRAGGSRLRIVVNAERRLPLTPDGVGHLRVARPPRVLTPFQVELADEPGPPPERVRRPLPLLAAALGAIVGAIIAWVTGMWMFLLFAALGPVYLVAGALGDRVGGRRGHRRAVVEHRRRTGERVASVAAAVLADREDAWDRFPDPALLARRCRTAAARLWERRPTDPEFAELVLAVGDRAARLPMPDPPRAADMPLTISLLDVGVLGLTGQARATLRSLLVQLVALHSPADIGLVVFTSADDLLPLRDLPHTADGRPGADTLVRGAGRVTAALDELAAILASADRPALTVLVLDGAGRWRRQPGMARFLAAAADPRHSGLAALCLEEERELLPAECRAVADVSPGGVLLRGGPVFDGGPVGVSVDHLAAVVAALAPLRDTDAALGALPAACVLGEWAEIGRDGEALRRRWRRPSVRTVIGVGRSGPVEIDLDRDGPHLLIAGTTGAGKSELLQTLVVGLAAAAPPSATSFLLVDYKGGAAFAELGALPHTAGLITDLDPELAARALTSLRAELRGRESALASAGVADLAAWRAVDPGAPGRLVVVVDEFATLATELPEFLAGLLDIGRRGRSLGLHLILATQRPAGVVTPALRANIGTRICLRVSDDAESRDVLEAPDAARLPRDRPGRALLRTDSGRLTVFQAARVTVRPDDSVRVVRRDGAGHPGSGSADRPGAPAHSGTGGTHRAAGWTPVRTGQDTPRRGGDPGTDLTALLGAARRIAPVPARRPWLPALPPTLTPEDLVRAGIGVDPDDATAGPPIGLIDRPEAQQQSPFFLPAGSTLVVGPPGSGRSTALRACARAAAEAGAELLVVDTTGALTDLASWPCTTTALDDREPALLVRLVDRLRAELATRAHPAARAAPLVLVVDGWETVVATLDAVDYGAAGGVLAEIVARGPALGVRVVASGTARTAHSRHSASFTTVLSLGDPDRFGQPRADAPPGRARFGAHQLQLLLVTPGAPSGRPVSGTGQVVVRRLPMVVPYAALPPVGHGPAWIGLGGDDAAPVGVDLSGPGGGFLVTGPRRSGVTTVLQVLAQGALHLGVPVVELSRRAGEARTGGRVVPVDPDGADLEELLARHEGPLLLVVDELDTWSDHPAAALLTRFLAVAGPGQHLAAGCRTDRAHRGSRGLIGEIAAFRHGVLLQADTGDGAILDAVLPRRRTAVGVGRGHLVHQGRVIPVQIATRPGGPVGGPALPNGGRDAGHRAKVDDMSATRAYSLRS</sequence>
<dbReference type="PROSITE" id="PS50006">
    <property type="entry name" value="FHA_DOMAIN"/>
    <property type="match status" value="1"/>
</dbReference>
<dbReference type="InterPro" id="IPR002543">
    <property type="entry name" value="FtsK_dom"/>
</dbReference>
<keyword evidence="3 4" id="KW-0067">ATP-binding</keyword>
<keyword evidence="1" id="KW-0597">Phosphoprotein</keyword>
<evidence type="ECO:0000256" key="2">
    <source>
        <dbReference type="ARBA" id="ARBA00022741"/>
    </source>
</evidence>
<dbReference type="Proteomes" id="UP000663801">
    <property type="component" value="Unassembled WGS sequence"/>
</dbReference>
<evidence type="ECO:0000259" key="8">
    <source>
        <dbReference type="PROSITE" id="PS50901"/>
    </source>
</evidence>
<proteinExistence type="predicted"/>
<comment type="caution">
    <text evidence="9">The sequence shown here is derived from an EMBL/GenBank/DDBJ whole genome shotgun (WGS) entry which is preliminary data.</text>
</comment>
<dbReference type="Gene3D" id="2.60.200.20">
    <property type="match status" value="1"/>
</dbReference>
<evidence type="ECO:0000256" key="6">
    <source>
        <dbReference type="SAM" id="Phobius"/>
    </source>
</evidence>
<dbReference type="InterPro" id="IPR008984">
    <property type="entry name" value="SMAD_FHA_dom_sf"/>
</dbReference>
<dbReference type="InterPro" id="IPR027417">
    <property type="entry name" value="P-loop_NTPase"/>
</dbReference>
<dbReference type="CDD" id="cd01127">
    <property type="entry name" value="TrwB_TraG_TraD_VirD4"/>
    <property type="match status" value="1"/>
</dbReference>
<dbReference type="Pfam" id="PF16697">
    <property type="entry name" value="Yop-YscD_cpl"/>
    <property type="match status" value="1"/>
</dbReference>
<evidence type="ECO:0000313" key="9">
    <source>
        <dbReference type="EMBL" id="MBM9477002.1"/>
    </source>
</evidence>
<dbReference type="GO" id="GO:0005524">
    <property type="term" value="F:ATP binding"/>
    <property type="evidence" value="ECO:0007669"/>
    <property type="project" value="UniProtKB-UniRule"/>
</dbReference>
<dbReference type="SUPFAM" id="SSF49879">
    <property type="entry name" value="SMAD/FHA domain"/>
    <property type="match status" value="1"/>
</dbReference>
<dbReference type="GO" id="GO:0003677">
    <property type="term" value="F:DNA binding"/>
    <property type="evidence" value="ECO:0007669"/>
    <property type="project" value="InterPro"/>
</dbReference>
<feature type="region of interest" description="Disordered" evidence="5">
    <location>
        <begin position="838"/>
        <end position="895"/>
    </location>
</feature>
<feature type="domain" description="FtsK" evidence="8">
    <location>
        <begin position="609"/>
        <end position="796"/>
    </location>
</feature>
<feature type="transmembrane region" description="Helical" evidence="6">
    <location>
        <begin position="268"/>
        <end position="285"/>
    </location>
</feature>
<dbReference type="SMART" id="SM00382">
    <property type="entry name" value="AAA"/>
    <property type="match status" value="3"/>
</dbReference>
<dbReference type="PANTHER" id="PTHR22683:SF1">
    <property type="entry name" value="TYPE VII SECRETION SYSTEM PROTEIN ESSC"/>
    <property type="match status" value="1"/>
</dbReference>
<keyword evidence="6" id="KW-1133">Transmembrane helix</keyword>
<dbReference type="PANTHER" id="PTHR22683">
    <property type="entry name" value="SPORULATION PROTEIN RELATED"/>
    <property type="match status" value="1"/>
</dbReference>
<evidence type="ECO:0000256" key="1">
    <source>
        <dbReference type="ARBA" id="ARBA00022553"/>
    </source>
</evidence>
<evidence type="ECO:0000313" key="10">
    <source>
        <dbReference type="Proteomes" id="UP000663801"/>
    </source>
</evidence>
<dbReference type="InterPro" id="IPR003593">
    <property type="entry name" value="AAA+_ATPase"/>
</dbReference>
<dbReference type="SUPFAM" id="SSF52540">
    <property type="entry name" value="P-loop containing nucleoside triphosphate hydrolases"/>
    <property type="match status" value="3"/>
</dbReference>
<dbReference type="EMBL" id="JAERWL010000009">
    <property type="protein sequence ID" value="MBM9477002.1"/>
    <property type="molecule type" value="Genomic_DNA"/>
</dbReference>
<feature type="domain" description="FHA" evidence="7">
    <location>
        <begin position="107"/>
        <end position="156"/>
    </location>
</feature>
<name>A0A939C6A3_9ACTN</name>
<feature type="compositionally biased region" description="Basic and acidic residues" evidence="5">
    <location>
        <begin position="838"/>
        <end position="848"/>
    </location>
</feature>
<evidence type="ECO:0000259" key="7">
    <source>
        <dbReference type="PROSITE" id="PS50006"/>
    </source>
</evidence>
<protein>
    <submittedName>
        <fullName evidence="9">FHA domain-containing protein</fullName>
    </submittedName>
</protein>
<keyword evidence="6" id="KW-0812">Transmembrane</keyword>
<reference evidence="9" key="1">
    <citation type="submission" date="2021-01" db="EMBL/GenBank/DDBJ databases">
        <title>KCTC 19127 draft genome.</title>
        <authorList>
            <person name="An D."/>
        </authorList>
    </citation>
    <scope>NUCLEOTIDE SEQUENCE</scope>
    <source>
        <strain evidence="9">KCTC 19127</strain>
    </source>
</reference>
<dbReference type="PROSITE" id="PS50901">
    <property type="entry name" value="FTSK"/>
    <property type="match status" value="1"/>
</dbReference>
<evidence type="ECO:0000256" key="3">
    <source>
        <dbReference type="ARBA" id="ARBA00022840"/>
    </source>
</evidence>
<dbReference type="InterPro" id="IPR050206">
    <property type="entry name" value="FtsK/SpoIIIE/SftA"/>
</dbReference>
<dbReference type="InterPro" id="IPR000253">
    <property type="entry name" value="FHA_dom"/>
</dbReference>
<organism evidence="9 10">
    <name type="scientific">Nakamurella flavida</name>
    <dbReference type="NCBI Taxonomy" id="363630"/>
    <lineage>
        <taxon>Bacteria</taxon>
        <taxon>Bacillati</taxon>
        <taxon>Actinomycetota</taxon>
        <taxon>Actinomycetes</taxon>
        <taxon>Nakamurellales</taxon>
        <taxon>Nakamurellaceae</taxon>
        <taxon>Nakamurella</taxon>
    </lineage>
</organism>
<evidence type="ECO:0000256" key="5">
    <source>
        <dbReference type="SAM" id="MobiDB-lite"/>
    </source>
</evidence>
<dbReference type="SMART" id="SM00240">
    <property type="entry name" value="FHA"/>
    <property type="match status" value="1"/>
</dbReference>
<feature type="region of interest" description="Disordered" evidence="5">
    <location>
        <begin position="1368"/>
        <end position="1392"/>
    </location>
</feature>
<dbReference type="Gene3D" id="3.40.50.300">
    <property type="entry name" value="P-loop containing nucleotide triphosphate hydrolases"/>
    <property type="match status" value="2"/>
</dbReference>
<feature type="transmembrane region" description="Helical" evidence="6">
    <location>
        <begin position="244"/>
        <end position="262"/>
    </location>
</feature>
<keyword evidence="2 4" id="KW-0547">Nucleotide-binding</keyword>
<gene>
    <name evidence="9" type="ORF">JL107_11135</name>
</gene>
<keyword evidence="6" id="KW-0472">Membrane</keyword>
<feature type="binding site" evidence="4">
    <location>
        <begin position="627"/>
        <end position="634"/>
    </location>
    <ligand>
        <name>ATP</name>
        <dbReference type="ChEBI" id="CHEBI:30616"/>
    </ligand>
</feature>
<evidence type="ECO:0000256" key="4">
    <source>
        <dbReference type="PROSITE-ProRule" id="PRU00289"/>
    </source>
</evidence>
<dbReference type="Pfam" id="PF01580">
    <property type="entry name" value="FtsK_SpoIIIE"/>
    <property type="match status" value="1"/>
</dbReference>
<dbReference type="InterPro" id="IPR032030">
    <property type="entry name" value="YscD_cytoplasmic_dom"/>
</dbReference>
<dbReference type="RefSeq" id="WP_205257111.1">
    <property type="nucleotide sequence ID" value="NZ_BAAAPV010000001.1"/>
</dbReference>